<dbReference type="GO" id="GO:0050793">
    <property type="term" value="P:regulation of developmental process"/>
    <property type="evidence" value="ECO:0007669"/>
    <property type="project" value="TreeGrafter"/>
</dbReference>
<keyword evidence="7" id="KW-1185">Reference proteome</keyword>
<dbReference type="GO" id="GO:0005634">
    <property type="term" value="C:nucleus"/>
    <property type="evidence" value="ECO:0007669"/>
    <property type="project" value="TreeGrafter"/>
</dbReference>
<evidence type="ECO:0000259" key="5">
    <source>
        <dbReference type="PROSITE" id="PS51523"/>
    </source>
</evidence>
<dbReference type="AlphaFoldDB" id="A0A1R3JBN1"/>
<dbReference type="PANTHER" id="PTHR31948:SF169">
    <property type="entry name" value="MINI ZINC FINGER PROTEIN 2"/>
    <property type="match status" value="1"/>
</dbReference>
<comment type="caution">
    <text evidence="6">The sequence shown here is derived from an EMBL/GenBank/DDBJ whole genome shotgun (WGS) entry which is preliminary data.</text>
</comment>
<evidence type="ECO:0000256" key="1">
    <source>
        <dbReference type="ARBA" id="ARBA00022723"/>
    </source>
</evidence>
<evidence type="ECO:0000313" key="6">
    <source>
        <dbReference type="EMBL" id="OMO92242.1"/>
    </source>
</evidence>
<evidence type="ECO:0000256" key="3">
    <source>
        <dbReference type="ARBA" id="ARBA00022833"/>
    </source>
</evidence>
<dbReference type="EMBL" id="AWUE01016382">
    <property type="protein sequence ID" value="OMO92242.1"/>
    <property type="molecule type" value="Genomic_DNA"/>
</dbReference>
<organism evidence="6 7">
    <name type="scientific">Corchorus olitorius</name>
    <dbReference type="NCBI Taxonomy" id="93759"/>
    <lineage>
        <taxon>Eukaryota</taxon>
        <taxon>Viridiplantae</taxon>
        <taxon>Streptophyta</taxon>
        <taxon>Embryophyta</taxon>
        <taxon>Tracheophyta</taxon>
        <taxon>Spermatophyta</taxon>
        <taxon>Magnoliopsida</taxon>
        <taxon>eudicotyledons</taxon>
        <taxon>Gunneridae</taxon>
        <taxon>Pentapetalae</taxon>
        <taxon>rosids</taxon>
        <taxon>malvids</taxon>
        <taxon>Malvales</taxon>
        <taxon>Malvaceae</taxon>
        <taxon>Grewioideae</taxon>
        <taxon>Apeibeae</taxon>
        <taxon>Corchorus</taxon>
    </lineage>
</organism>
<dbReference type="STRING" id="93759.A0A1R3JBN1"/>
<dbReference type="GO" id="GO:0003700">
    <property type="term" value="F:DNA-binding transcription factor activity"/>
    <property type="evidence" value="ECO:0007669"/>
    <property type="project" value="TreeGrafter"/>
</dbReference>
<dbReference type="PANTHER" id="PTHR31948">
    <property type="entry name" value="ZINC-FINGER HOMEODOMAIN PROTEIN 2"/>
    <property type="match status" value="1"/>
</dbReference>
<gene>
    <name evidence="6" type="ORF">COLO4_17762</name>
</gene>
<keyword evidence="1" id="KW-0479">Metal-binding</keyword>
<feature type="region of interest" description="Disordered" evidence="4">
    <location>
        <begin position="181"/>
        <end position="264"/>
    </location>
</feature>
<feature type="compositionally biased region" description="Acidic residues" evidence="4">
    <location>
        <begin position="229"/>
        <end position="239"/>
    </location>
</feature>
<sequence>MADNYNQNNNGAAGNLRRRFINRRDREGVEYRECRRNMSIPTGRYIVDGCAEFIQRRGYNADPLQCAACGCHRSFHRRVLSNETQLRRAAARFLFYNDVRPVLQPELPQPLRPLMPQPAQMPPALAYRRLPLPPQQIRLEIFQARQMGPQPLQIIRQPAPPPAPPLQRNYVQIPRRVLDHLPRQPNQLPQQPEPESESEEEEEDDDDDEDEEEETEEDYDVSDKTGDSEIFDSEIELGDLEGLGDGVGEVNSGSSSGGNDNKED</sequence>
<dbReference type="GO" id="GO:0000976">
    <property type="term" value="F:transcription cis-regulatory region binding"/>
    <property type="evidence" value="ECO:0007669"/>
    <property type="project" value="TreeGrafter"/>
</dbReference>
<evidence type="ECO:0000256" key="4">
    <source>
        <dbReference type="SAM" id="MobiDB-lite"/>
    </source>
</evidence>
<proteinExistence type="predicted"/>
<keyword evidence="2" id="KW-0863">Zinc-finger</keyword>
<keyword evidence="3" id="KW-0862">Zinc</keyword>
<dbReference type="OrthoDB" id="947231at2759"/>
<dbReference type="InterPro" id="IPR006456">
    <property type="entry name" value="ZF_HD_homeobox_Cys/His_dimer"/>
</dbReference>
<protein>
    <recommendedName>
        <fullName evidence="5">ZF-HD dimerization-type domain-containing protein</fullName>
    </recommendedName>
</protein>
<evidence type="ECO:0000256" key="2">
    <source>
        <dbReference type="ARBA" id="ARBA00022771"/>
    </source>
</evidence>
<name>A0A1R3JBN1_9ROSI</name>
<feature type="compositionally biased region" description="Acidic residues" evidence="4">
    <location>
        <begin position="194"/>
        <end position="220"/>
    </location>
</feature>
<dbReference type="GO" id="GO:0008270">
    <property type="term" value="F:zinc ion binding"/>
    <property type="evidence" value="ECO:0007669"/>
    <property type="project" value="UniProtKB-KW"/>
</dbReference>
<reference evidence="7" key="1">
    <citation type="submission" date="2013-09" db="EMBL/GenBank/DDBJ databases">
        <title>Corchorus olitorius genome sequencing.</title>
        <authorList>
            <person name="Alam M."/>
            <person name="Haque M.S."/>
            <person name="Islam M.S."/>
            <person name="Emdad E.M."/>
            <person name="Islam M.M."/>
            <person name="Ahmed B."/>
            <person name="Halim A."/>
            <person name="Hossen Q.M.M."/>
            <person name="Hossain M.Z."/>
            <person name="Ahmed R."/>
            <person name="Khan M.M."/>
            <person name="Islam R."/>
            <person name="Rashid M.M."/>
            <person name="Khan S.A."/>
            <person name="Rahman M.S."/>
            <person name="Alam M."/>
            <person name="Yahiya A.S."/>
            <person name="Khan M.S."/>
            <person name="Azam M.S."/>
            <person name="Haque T."/>
            <person name="Lashkar M.Z.H."/>
            <person name="Akhand A.I."/>
            <person name="Morshed G."/>
            <person name="Roy S."/>
            <person name="Uddin K.S."/>
            <person name="Rabeya T."/>
            <person name="Hossain A.S."/>
            <person name="Chowdhury A."/>
            <person name="Snigdha A.R."/>
            <person name="Mortoza M.S."/>
            <person name="Matin S.A."/>
            <person name="Hoque S.M.E."/>
            <person name="Islam M.K."/>
            <person name="Roy D.K."/>
            <person name="Haider R."/>
            <person name="Moosa M.M."/>
            <person name="Elias S.M."/>
            <person name="Hasan A.M."/>
            <person name="Jahan S."/>
            <person name="Shafiuddin M."/>
            <person name="Mahmood N."/>
            <person name="Shommy N.S."/>
        </authorList>
    </citation>
    <scope>NUCLEOTIDE SEQUENCE [LARGE SCALE GENOMIC DNA]</scope>
    <source>
        <strain evidence="7">cv. O-4</strain>
    </source>
</reference>
<accession>A0A1R3JBN1</accession>
<dbReference type="NCBIfam" id="TIGR01566">
    <property type="entry name" value="ZF_HD_prot_N"/>
    <property type="match status" value="1"/>
</dbReference>
<dbReference type="Proteomes" id="UP000187203">
    <property type="component" value="Unassembled WGS sequence"/>
</dbReference>
<dbReference type="PROSITE" id="PS51523">
    <property type="entry name" value="ZF_HD_DIMER"/>
    <property type="match status" value="1"/>
</dbReference>
<feature type="compositionally biased region" description="Low complexity" evidence="4">
    <location>
        <begin position="248"/>
        <end position="264"/>
    </location>
</feature>
<evidence type="ECO:0000313" key="7">
    <source>
        <dbReference type="Proteomes" id="UP000187203"/>
    </source>
</evidence>
<feature type="domain" description="ZF-HD dimerization-type" evidence="5">
    <location>
        <begin position="31"/>
        <end position="79"/>
    </location>
</feature>
<dbReference type="Pfam" id="PF04770">
    <property type="entry name" value="ZF-HD_dimer"/>
    <property type="match status" value="1"/>
</dbReference>